<name>A0A6G1BRZ4_9ORYZ</name>
<accession>A0A6G1BRZ4</accession>
<evidence type="ECO:0000313" key="2">
    <source>
        <dbReference type="Proteomes" id="UP000479710"/>
    </source>
</evidence>
<dbReference type="Proteomes" id="UP000479710">
    <property type="component" value="Unassembled WGS sequence"/>
</dbReference>
<gene>
    <name evidence="1" type="ORF">E2562_004332</name>
</gene>
<evidence type="ECO:0000313" key="1">
    <source>
        <dbReference type="EMBL" id="KAF0890858.1"/>
    </source>
</evidence>
<protein>
    <submittedName>
        <fullName evidence="1">Uncharacterized protein</fullName>
    </submittedName>
</protein>
<reference evidence="1 2" key="1">
    <citation type="submission" date="2019-11" db="EMBL/GenBank/DDBJ databases">
        <title>Whole genome sequence of Oryza granulata.</title>
        <authorList>
            <person name="Li W."/>
        </authorList>
    </citation>
    <scope>NUCLEOTIDE SEQUENCE [LARGE SCALE GENOMIC DNA]</scope>
    <source>
        <strain evidence="2">cv. Menghai</strain>
        <tissue evidence="1">Leaf</tissue>
    </source>
</reference>
<keyword evidence="2" id="KW-1185">Reference proteome</keyword>
<dbReference type="EMBL" id="SPHZ02000011">
    <property type="protein sequence ID" value="KAF0890858.1"/>
    <property type="molecule type" value="Genomic_DNA"/>
</dbReference>
<organism evidence="1 2">
    <name type="scientific">Oryza meyeriana var. granulata</name>
    <dbReference type="NCBI Taxonomy" id="110450"/>
    <lineage>
        <taxon>Eukaryota</taxon>
        <taxon>Viridiplantae</taxon>
        <taxon>Streptophyta</taxon>
        <taxon>Embryophyta</taxon>
        <taxon>Tracheophyta</taxon>
        <taxon>Spermatophyta</taxon>
        <taxon>Magnoliopsida</taxon>
        <taxon>Liliopsida</taxon>
        <taxon>Poales</taxon>
        <taxon>Poaceae</taxon>
        <taxon>BOP clade</taxon>
        <taxon>Oryzoideae</taxon>
        <taxon>Oryzeae</taxon>
        <taxon>Oryzinae</taxon>
        <taxon>Oryza</taxon>
        <taxon>Oryza meyeriana</taxon>
    </lineage>
</organism>
<proteinExistence type="predicted"/>
<sequence>MSSRREWSWRYTGRSGKVGAWGGGETVGCARWFSQIPGALRPGSVVAPASSRLQSADLAARKRFVRRVACGCGCGWSTAHAGGDEMGIIT</sequence>
<comment type="caution">
    <text evidence="1">The sequence shown here is derived from an EMBL/GenBank/DDBJ whole genome shotgun (WGS) entry which is preliminary data.</text>
</comment>
<dbReference type="AlphaFoldDB" id="A0A6G1BRZ4"/>